<comment type="caution">
    <text evidence="1">The sequence shown here is derived from an EMBL/GenBank/DDBJ whole genome shotgun (WGS) entry which is preliminary data.</text>
</comment>
<dbReference type="EMBL" id="MFDE01000039">
    <property type="protein sequence ID" value="OGE37581.1"/>
    <property type="molecule type" value="Genomic_DNA"/>
</dbReference>
<accession>A0A1F5KAF5</accession>
<dbReference type="Proteomes" id="UP000176527">
    <property type="component" value="Unassembled WGS sequence"/>
</dbReference>
<name>A0A1F5KAF5_9BACT</name>
<evidence type="ECO:0000313" key="2">
    <source>
        <dbReference type="Proteomes" id="UP000176527"/>
    </source>
</evidence>
<organism evidence="1 2">
    <name type="scientific">Candidatus Daviesbacteria bacterium RIFCSPHIGHO2_12_FULL_37_11</name>
    <dbReference type="NCBI Taxonomy" id="1797777"/>
    <lineage>
        <taxon>Bacteria</taxon>
        <taxon>Candidatus Daviesiibacteriota</taxon>
    </lineage>
</organism>
<gene>
    <name evidence="1" type="ORF">A3F00_04930</name>
</gene>
<proteinExistence type="predicted"/>
<reference evidence="1 2" key="1">
    <citation type="journal article" date="2016" name="Nat. Commun.">
        <title>Thousands of microbial genomes shed light on interconnected biogeochemical processes in an aquifer system.</title>
        <authorList>
            <person name="Anantharaman K."/>
            <person name="Brown C.T."/>
            <person name="Hug L.A."/>
            <person name="Sharon I."/>
            <person name="Castelle C.J."/>
            <person name="Probst A.J."/>
            <person name="Thomas B.C."/>
            <person name="Singh A."/>
            <person name="Wilkins M.J."/>
            <person name="Karaoz U."/>
            <person name="Brodie E.L."/>
            <person name="Williams K.H."/>
            <person name="Hubbard S.S."/>
            <person name="Banfield J.F."/>
        </authorList>
    </citation>
    <scope>NUCLEOTIDE SEQUENCE [LARGE SCALE GENOMIC DNA]</scope>
</reference>
<evidence type="ECO:0000313" key="1">
    <source>
        <dbReference type="EMBL" id="OGE37581.1"/>
    </source>
</evidence>
<protein>
    <submittedName>
        <fullName evidence="1">Uncharacterized protein</fullName>
    </submittedName>
</protein>
<dbReference type="AlphaFoldDB" id="A0A1F5KAF5"/>
<sequence>MKYFYSKYIIVESLVEEMHTLDLSDDERHHLAALVDSQLHHAILDEILSNLSEKDKELFLDQMNEDPENENIMDFLKGKVDNIEEKIRMISDQLVKELHSDVKEAKRIK</sequence>